<keyword evidence="5" id="KW-1185">Reference proteome</keyword>
<evidence type="ECO:0000256" key="2">
    <source>
        <dbReference type="ARBA" id="ARBA00023315"/>
    </source>
</evidence>
<dbReference type="SUPFAM" id="SSF55729">
    <property type="entry name" value="Acyl-CoA N-acyltransferases (Nat)"/>
    <property type="match status" value="1"/>
</dbReference>
<keyword evidence="2" id="KW-0012">Acyltransferase</keyword>
<dbReference type="PANTHER" id="PTHR43877">
    <property type="entry name" value="AMINOALKYLPHOSPHONATE N-ACETYLTRANSFERASE-RELATED-RELATED"/>
    <property type="match status" value="1"/>
</dbReference>
<dbReference type="Proteomes" id="UP000559182">
    <property type="component" value="Unassembled WGS sequence"/>
</dbReference>
<dbReference type="RefSeq" id="WP_183322844.1">
    <property type="nucleotide sequence ID" value="NZ_JACHVQ010000005.1"/>
</dbReference>
<name>A0A839NFJ8_9MICO</name>
<dbReference type="GO" id="GO:0016747">
    <property type="term" value="F:acyltransferase activity, transferring groups other than amino-acyl groups"/>
    <property type="evidence" value="ECO:0007669"/>
    <property type="project" value="InterPro"/>
</dbReference>
<proteinExistence type="predicted"/>
<organism evidence="4 5">
    <name type="scientific">Flexivirga oryzae</name>
    <dbReference type="NCBI Taxonomy" id="1794944"/>
    <lineage>
        <taxon>Bacteria</taxon>
        <taxon>Bacillati</taxon>
        <taxon>Actinomycetota</taxon>
        <taxon>Actinomycetes</taxon>
        <taxon>Micrococcales</taxon>
        <taxon>Dermacoccaceae</taxon>
        <taxon>Flexivirga</taxon>
    </lineage>
</organism>
<dbReference type="Gene3D" id="3.40.630.30">
    <property type="match status" value="1"/>
</dbReference>
<feature type="domain" description="N-acetyltransferase" evidence="3">
    <location>
        <begin position="1"/>
        <end position="157"/>
    </location>
</feature>
<dbReference type="InterPro" id="IPR050832">
    <property type="entry name" value="Bact_Acetyltransf"/>
</dbReference>
<dbReference type="PROSITE" id="PS51186">
    <property type="entry name" value="GNAT"/>
    <property type="match status" value="1"/>
</dbReference>
<reference evidence="4 5" key="1">
    <citation type="submission" date="2020-08" db="EMBL/GenBank/DDBJ databases">
        <title>Sequencing the genomes of 1000 actinobacteria strains.</title>
        <authorList>
            <person name="Klenk H.-P."/>
        </authorList>
    </citation>
    <scope>NUCLEOTIDE SEQUENCE [LARGE SCALE GENOMIC DNA]</scope>
    <source>
        <strain evidence="4 5">DSM 105369</strain>
    </source>
</reference>
<protein>
    <submittedName>
        <fullName evidence="4">GNAT superfamily N-acetyltransferase</fullName>
    </submittedName>
</protein>
<dbReference type="InterPro" id="IPR016181">
    <property type="entry name" value="Acyl_CoA_acyltransferase"/>
</dbReference>
<dbReference type="EMBL" id="JACHVQ010000005">
    <property type="protein sequence ID" value="MBB2894396.1"/>
    <property type="molecule type" value="Genomic_DNA"/>
</dbReference>
<dbReference type="InterPro" id="IPR000182">
    <property type="entry name" value="GNAT_dom"/>
</dbReference>
<dbReference type="Pfam" id="PF00583">
    <property type="entry name" value="Acetyltransf_1"/>
    <property type="match status" value="1"/>
</dbReference>
<accession>A0A839NFJ8</accession>
<dbReference type="CDD" id="cd04301">
    <property type="entry name" value="NAT_SF"/>
    <property type="match status" value="1"/>
</dbReference>
<comment type="caution">
    <text evidence="4">The sequence shown here is derived from an EMBL/GenBank/DDBJ whole genome shotgun (WGS) entry which is preliminary data.</text>
</comment>
<evidence type="ECO:0000313" key="5">
    <source>
        <dbReference type="Proteomes" id="UP000559182"/>
    </source>
</evidence>
<gene>
    <name evidence="4" type="ORF">FHU39_004438</name>
</gene>
<sequence length="157" mass="16972">MDISIAGHDDLRALAGLLWLHASPEEQAAQPLEAFTDDLAMWWSDHADSHHAFVAWTAGREPIGMAWLALLPRVPRPGTAVRQSADIQSVFVMPEHRGAGTGSALVRTATSHAFAAGATRVTVRSGRRAVPVYRRLGFEASDRLLQRSADDGPVAGW</sequence>
<evidence type="ECO:0000259" key="3">
    <source>
        <dbReference type="PROSITE" id="PS51186"/>
    </source>
</evidence>
<dbReference type="AlphaFoldDB" id="A0A839NFJ8"/>
<dbReference type="PANTHER" id="PTHR43877:SF2">
    <property type="entry name" value="AMINOALKYLPHOSPHONATE N-ACETYLTRANSFERASE-RELATED"/>
    <property type="match status" value="1"/>
</dbReference>
<evidence type="ECO:0000313" key="4">
    <source>
        <dbReference type="EMBL" id="MBB2894396.1"/>
    </source>
</evidence>
<evidence type="ECO:0000256" key="1">
    <source>
        <dbReference type="ARBA" id="ARBA00022679"/>
    </source>
</evidence>
<keyword evidence="1 4" id="KW-0808">Transferase</keyword>